<dbReference type="InterPro" id="IPR000468">
    <property type="entry name" value="Barstar"/>
</dbReference>
<dbReference type="EMBL" id="JAAGLU010000011">
    <property type="protein sequence ID" value="NEC87138.1"/>
    <property type="molecule type" value="Genomic_DNA"/>
</dbReference>
<gene>
    <name evidence="3" type="ORF">G3I71_15190</name>
</gene>
<dbReference type="AlphaFoldDB" id="A0A6B3BS34"/>
<evidence type="ECO:0000313" key="3">
    <source>
        <dbReference type="EMBL" id="NEC87138.1"/>
    </source>
</evidence>
<comment type="caution">
    <text evidence="3">The sequence shown here is derived from an EMBL/GenBank/DDBJ whole genome shotgun (WGS) entry which is preliminary data.</text>
</comment>
<evidence type="ECO:0000259" key="2">
    <source>
        <dbReference type="Pfam" id="PF01337"/>
    </source>
</evidence>
<evidence type="ECO:0000256" key="1">
    <source>
        <dbReference type="ARBA" id="ARBA00006845"/>
    </source>
</evidence>
<comment type="similarity">
    <text evidence="1">Belongs to the barstar family.</text>
</comment>
<dbReference type="Gene3D" id="3.30.370.10">
    <property type="entry name" value="Barstar-like"/>
    <property type="match status" value="1"/>
</dbReference>
<sequence>MTDHPLVPVFAGSVPAGVLSWPAALPADRALEAAREAGWEAVDLDLADVSDKAGLMTACATAMRFPDHFGSNWDALADCLGDLQWWPASRGRLLLVRNWQAYATARPEEWNTLQELFADAAASWRETETGLAVVMVLA</sequence>
<accession>A0A6B3BS34</accession>
<proteinExistence type="inferred from homology"/>
<organism evidence="3">
    <name type="scientific">Streptomyces sp. SID12501</name>
    <dbReference type="NCBI Taxonomy" id="2706042"/>
    <lineage>
        <taxon>Bacteria</taxon>
        <taxon>Bacillati</taxon>
        <taxon>Actinomycetota</taxon>
        <taxon>Actinomycetes</taxon>
        <taxon>Kitasatosporales</taxon>
        <taxon>Streptomycetaceae</taxon>
        <taxon>Streptomyces</taxon>
    </lineage>
</organism>
<dbReference type="CDD" id="cd05141">
    <property type="entry name" value="Barstar_evA4336-like"/>
    <property type="match status" value="1"/>
</dbReference>
<reference evidence="3" key="1">
    <citation type="submission" date="2020-01" db="EMBL/GenBank/DDBJ databases">
        <title>Insect and environment-associated Actinomycetes.</title>
        <authorList>
            <person name="Currrie C."/>
            <person name="Chevrette M."/>
            <person name="Carlson C."/>
            <person name="Stubbendieck R."/>
            <person name="Wendt-Pienkowski E."/>
        </authorList>
    </citation>
    <scope>NUCLEOTIDE SEQUENCE</scope>
    <source>
        <strain evidence="3">SID12501</strain>
    </source>
</reference>
<protein>
    <submittedName>
        <fullName evidence="3">Barstar family protein</fullName>
    </submittedName>
</protein>
<dbReference type="Pfam" id="PF01337">
    <property type="entry name" value="Barstar"/>
    <property type="match status" value="1"/>
</dbReference>
<name>A0A6B3BS34_9ACTN</name>
<dbReference type="RefSeq" id="WP_164314979.1">
    <property type="nucleotide sequence ID" value="NZ_JAAGLU010000011.1"/>
</dbReference>
<feature type="domain" description="Barstar (barnase inhibitor)" evidence="2">
    <location>
        <begin position="40"/>
        <end position="135"/>
    </location>
</feature>
<dbReference type="InterPro" id="IPR035905">
    <property type="entry name" value="Barstar-like_sf"/>
</dbReference>
<dbReference type="SUPFAM" id="SSF52038">
    <property type="entry name" value="Barstar-related"/>
    <property type="match status" value="1"/>
</dbReference>